<protein>
    <submittedName>
        <fullName evidence="1">Mobile element protein</fullName>
    </submittedName>
</protein>
<dbReference type="PANTHER" id="PTHR34614:SF2">
    <property type="entry name" value="TRANSPOSASE IS4-LIKE DOMAIN-CONTAINING PROTEIN"/>
    <property type="match status" value="1"/>
</dbReference>
<proteinExistence type="predicted"/>
<comment type="caution">
    <text evidence="1">The sequence shown here is derived from an EMBL/GenBank/DDBJ whole genome shotgun (WGS) entry which is preliminary data.</text>
</comment>
<evidence type="ECO:0000313" key="1">
    <source>
        <dbReference type="EMBL" id="KUG20689.1"/>
    </source>
</evidence>
<reference evidence="1" key="1">
    <citation type="journal article" date="2015" name="Proc. Natl. Acad. Sci. U.S.A.">
        <title>Networks of energetic and metabolic interactions define dynamics in microbial communities.</title>
        <authorList>
            <person name="Embree M."/>
            <person name="Liu J.K."/>
            <person name="Al-Bassam M.M."/>
            <person name="Zengler K."/>
        </authorList>
    </citation>
    <scope>NUCLEOTIDE SEQUENCE</scope>
</reference>
<dbReference type="PANTHER" id="PTHR34614">
    <property type="match status" value="1"/>
</dbReference>
<organism evidence="1">
    <name type="scientific">hydrocarbon metagenome</name>
    <dbReference type="NCBI Taxonomy" id="938273"/>
    <lineage>
        <taxon>unclassified sequences</taxon>
        <taxon>metagenomes</taxon>
        <taxon>ecological metagenomes</taxon>
    </lineage>
</organism>
<name>A0A0W8FIW3_9ZZZZ</name>
<dbReference type="AlphaFoldDB" id="A0A0W8FIW3"/>
<accession>A0A0W8FIW3</accession>
<gene>
    <name evidence="1" type="ORF">ASZ90_009560</name>
</gene>
<sequence>MERGFRFLKDKSFRVAEVFLKKESQIEALSMIMALCLFVHAVAEWQLRTRLREAGKNQVKKPVQNLAMKWVFMLFMRPAEVTVTLNAHWKPRLL</sequence>
<dbReference type="EMBL" id="LNQE01001154">
    <property type="protein sequence ID" value="KUG20689.1"/>
    <property type="molecule type" value="Genomic_DNA"/>
</dbReference>